<keyword evidence="1" id="KW-1133">Transmembrane helix</keyword>
<dbReference type="RefSeq" id="WP_310280306.1">
    <property type="nucleotide sequence ID" value="NZ_JAVDWQ010000004.1"/>
</dbReference>
<proteinExistence type="predicted"/>
<keyword evidence="1" id="KW-0812">Transmembrane</keyword>
<name>A0ABU1Y6B2_9FLAO</name>
<sequence length="62" mass="7338">MKKNSSLFTFILSVFCSAFLYFNLKKLIVDEIWNDFSVLLIFISNGFEIIKKIKNKKNEENI</sequence>
<comment type="caution">
    <text evidence="2">The sequence shown here is derived from an EMBL/GenBank/DDBJ whole genome shotgun (WGS) entry which is preliminary data.</text>
</comment>
<keyword evidence="3" id="KW-1185">Reference proteome</keyword>
<accession>A0ABU1Y6B2</accession>
<feature type="transmembrane region" description="Helical" evidence="1">
    <location>
        <begin position="36"/>
        <end position="53"/>
    </location>
</feature>
<dbReference type="Proteomes" id="UP001269081">
    <property type="component" value="Unassembled WGS sequence"/>
</dbReference>
<evidence type="ECO:0008006" key="4">
    <source>
        <dbReference type="Google" id="ProtNLM"/>
    </source>
</evidence>
<organism evidence="2 3">
    <name type="scientific">Flavobacterium piscis</name>
    <dbReference type="NCBI Taxonomy" id="1114874"/>
    <lineage>
        <taxon>Bacteria</taxon>
        <taxon>Pseudomonadati</taxon>
        <taxon>Bacteroidota</taxon>
        <taxon>Flavobacteriia</taxon>
        <taxon>Flavobacteriales</taxon>
        <taxon>Flavobacteriaceae</taxon>
        <taxon>Flavobacterium</taxon>
    </lineage>
</organism>
<keyword evidence="1" id="KW-0472">Membrane</keyword>
<dbReference type="EMBL" id="JAVDWQ010000004">
    <property type="protein sequence ID" value="MDR7209779.1"/>
    <property type="molecule type" value="Genomic_DNA"/>
</dbReference>
<feature type="transmembrane region" description="Helical" evidence="1">
    <location>
        <begin position="7"/>
        <end position="24"/>
    </location>
</feature>
<evidence type="ECO:0000313" key="2">
    <source>
        <dbReference type="EMBL" id="MDR7209779.1"/>
    </source>
</evidence>
<evidence type="ECO:0000313" key="3">
    <source>
        <dbReference type="Proteomes" id="UP001269081"/>
    </source>
</evidence>
<evidence type="ECO:0000256" key="1">
    <source>
        <dbReference type="SAM" id="Phobius"/>
    </source>
</evidence>
<protein>
    <recommendedName>
        <fullName evidence="4">Bacteriocin immunity protein</fullName>
    </recommendedName>
</protein>
<reference evidence="2 3" key="1">
    <citation type="submission" date="2023-07" db="EMBL/GenBank/DDBJ databases">
        <title>Sorghum-associated microbial communities from plants grown in Nebraska, USA.</title>
        <authorList>
            <person name="Schachtman D."/>
        </authorList>
    </citation>
    <scope>NUCLEOTIDE SEQUENCE [LARGE SCALE GENOMIC DNA]</scope>
    <source>
        <strain evidence="2 3">4129</strain>
    </source>
</reference>
<gene>
    <name evidence="2" type="ORF">J2W48_001717</name>
</gene>